<dbReference type="AlphaFoldDB" id="A0A8H3F4Y3"/>
<dbReference type="InterPro" id="IPR052337">
    <property type="entry name" value="SAT4-like"/>
</dbReference>
<comment type="caution">
    <text evidence="8">The sequence shown here is derived from an EMBL/GenBank/DDBJ whole genome shotgun (WGS) entry which is preliminary data.</text>
</comment>
<reference evidence="8" key="1">
    <citation type="submission" date="2021-03" db="EMBL/GenBank/DDBJ databases">
        <authorList>
            <person name="Tagirdzhanova G."/>
        </authorList>
    </citation>
    <scope>NUCLEOTIDE SEQUENCE</scope>
</reference>
<accession>A0A8H3F4Y3</accession>
<evidence type="ECO:0000259" key="7">
    <source>
        <dbReference type="Pfam" id="PF20684"/>
    </source>
</evidence>
<dbReference type="GO" id="GO:0016020">
    <property type="term" value="C:membrane"/>
    <property type="evidence" value="ECO:0007669"/>
    <property type="project" value="UniProtKB-SubCell"/>
</dbReference>
<proteinExistence type="inferred from homology"/>
<name>A0A8H3F4Y3_9LECA</name>
<evidence type="ECO:0000256" key="6">
    <source>
        <dbReference type="SAM" id="Phobius"/>
    </source>
</evidence>
<dbReference type="PANTHER" id="PTHR33048:SF157">
    <property type="entry name" value="INTEGRAL MEMBRANE PROTEIN"/>
    <property type="match status" value="1"/>
</dbReference>
<gene>
    <name evidence="8" type="ORF">HETSPECPRED_003709</name>
</gene>
<evidence type="ECO:0000256" key="3">
    <source>
        <dbReference type="ARBA" id="ARBA00022989"/>
    </source>
</evidence>
<dbReference type="Proteomes" id="UP000664521">
    <property type="component" value="Unassembled WGS sequence"/>
</dbReference>
<dbReference type="Pfam" id="PF20684">
    <property type="entry name" value="Fung_rhodopsin"/>
    <property type="match status" value="1"/>
</dbReference>
<evidence type="ECO:0000313" key="9">
    <source>
        <dbReference type="Proteomes" id="UP000664521"/>
    </source>
</evidence>
<evidence type="ECO:0000313" key="8">
    <source>
        <dbReference type="EMBL" id="CAF9918241.1"/>
    </source>
</evidence>
<keyword evidence="9" id="KW-1185">Reference proteome</keyword>
<feature type="transmembrane region" description="Helical" evidence="6">
    <location>
        <begin position="20"/>
        <end position="43"/>
    </location>
</feature>
<feature type="domain" description="Rhodopsin" evidence="7">
    <location>
        <begin position="2"/>
        <end position="89"/>
    </location>
</feature>
<keyword evidence="4 6" id="KW-0472">Membrane</keyword>
<dbReference type="PANTHER" id="PTHR33048">
    <property type="entry name" value="PTH11-LIKE INTEGRAL MEMBRANE PROTEIN (AFU_ORTHOLOGUE AFUA_5G11245)"/>
    <property type="match status" value="1"/>
</dbReference>
<dbReference type="OrthoDB" id="5423472at2759"/>
<sequence>MVFPIPLIWRLQISTRKKIAVNLVFFLGTLAITASIARAVIIYEELKEAVFISHADEDYISTAALYFMFLETCFGLLAICLPTLSVMLKIDTYSKFVESLSSLLSFHQQSEKSERPWDVGHEADSQPSVLVKARKSSDVEARMQSFEMQNLKAINVDTKIEQTRSMV</sequence>
<keyword evidence="3 6" id="KW-1133">Transmembrane helix</keyword>
<comment type="subcellular location">
    <subcellularLocation>
        <location evidence="1">Membrane</location>
        <topology evidence="1">Multi-pass membrane protein</topology>
    </subcellularLocation>
</comment>
<evidence type="ECO:0000256" key="2">
    <source>
        <dbReference type="ARBA" id="ARBA00022692"/>
    </source>
</evidence>
<comment type="similarity">
    <text evidence="5">Belongs to the SAT4 family.</text>
</comment>
<keyword evidence="2 6" id="KW-0812">Transmembrane</keyword>
<dbReference type="InterPro" id="IPR049326">
    <property type="entry name" value="Rhodopsin_dom_fungi"/>
</dbReference>
<dbReference type="EMBL" id="CAJPDS010000021">
    <property type="protein sequence ID" value="CAF9918241.1"/>
    <property type="molecule type" value="Genomic_DNA"/>
</dbReference>
<protein>
    <recommendedName>
        <fullName evidence="7">Rhodopsin domain-containing protein</fullName>
    </recommendedName>
</protein>
<evidence type="ECO:0000256" key="5">
    <source>
        <dbReference type="ARBA" id="ARBA00038359"/>
    </source>
</evidence>
<evidence type="ECO:0000256" key="1">
    <source>
        <dbReference type="ARBA" id="ARBA00004141"/>
    </source>
</evidence>
<organism evidence="8 9">
    <name type="scientific">Heterodermia speciosa</name>
    <dbReference type="NCBI Taxonomy" id="116794"/>
    <lineage>
        <taxon>Eukaryota</taxon>
        <taxon>Fungi</taxon>
        <taxon>Dikarya</taxon>
        <taxon>Ascomycota</taxon>
        <taxon>Pezizomycotina</taxon>
        <taxon>Lecanoromycetes</taxon>
        <taxon>OSLEUM clade</taxon>
        <taxon>Lecanoromycetidae</taxon>
        <taxon>Caliciales</taxon>
        <taxon>Physciaceae</taxon>
        <taxon>Heterodermia</taxon>
    </lineage>
</organism>
<feature type="transmembrane region" description="Helical" evidence="6">
    <location>
        <begin position="63"/>
        <end position="88"/>
    </location>
</feature>
<evidence type="ECO:0000256" key="4">
    <source>
        <dbReference type="ARBA" id="ARBA00023136"/>
    </source>
</evidence>